<feature type="domain" description="HTH marR-type" evidence="4">
    <location>
        <begin position="1"/>
        <end position="138"/>
    </location>
</feature>
<name>A0A2U8DK24_9CLOT</name>
<evidence type="ECO:0000313" key="6">
    <source>
        <dbReference type="Proteomes" id="UP000244910"/>
    </source>
</evidence>
<evidence type="ECO:0000259" key="4">
    <source>
        <dbReference type="PROSITE" id="PS50995"/>
    </source>
</evidence>
<reference evidence="6" key="1">
    <citation type="submission" date="2017-04" db="EMBL/GenBank/DDBJ databases">
        <authorList>
            <person name="Song Y."/>
            <person name="Cho B.-K."/>
        </authorList>
    </citation>
    <scope>NUCLEOTIDE SEQUENCE [LARGE SCALE GENOMIC DNA]</scope>
    <source>
        <strain evidence="6">SL1</strain>
    </source>
</reference>
<dbReference type="InterPro" id="IPR036388">
    <property type="entry name" value="WH-like_DNA-bd_sf"/>
</dbReference>
<gene>
    <name evidence="5" type="ORF">B9W14_00080</name>
</gene>
<dbReference type="PANTHER" id="PTHR42756">
    <property type="entry name" value="TRANSCRIPTIONAL REGULATOR, MARR"/>
    <property type="match status" value="1"/>
</dbReference>
<proteinExistence type="predicted"/>
<dbReference type="RefSeq" id="WP_032079523.1">
    <property type="nucleotide sequence ID" value="NZ_CP020953.1"/>
</dbReference>
<dbReference type="SUPFAM" id="SSF46785">
    <property type="entry name" value="Winged helix' DNA-binding domain"/>
    <property type="match status" value="1"/>
</dbReference>
<dbReference type="Gene3D" id="1.10.10.10">
    <property type="entry name" value="Winged helix-like DNA-binding domain superfamily/Winged helix DNA-binding domain"/>
    <property type="match status" value="1"/>
</dbReference>
<keyword evidence="2" id="KW-0238">DNA-binding</keyword>
<dbReference type="GO" id="GO:0003700">
    <property type="term" value="F:DNA-binding transcription factor activity"/>
    <property type="evidence" value="ECO:0007669"/>
    <property type="project" value="InterPro"/>
</dbReference>
<dbReference type="InterPro" id="IPR023187">
    <property type="entry name" value="Tscrpt_reg_MarR-type_CS"/>
</dbReference>
<protein>
    <submittedName>
        <fullName evidence="5">MarR family transcriptional regulator</fullName>
    </submittedName>
</protein>
<evidence type="ECO:0000256" key="2">
    <source>
        <dbReference type="ARBA" id="ARBA00023125"/>
    </source>
</evidence>
<dbReference type="GO" id="GO:0003677">
    <property type="term" value="F:DNA binding"/>
    <property type="evidence" value="ECO:0007669"/>
    <property type="project" value="UniProtKB-KW"/>
</dbReference>
<evidence type="ECO:0000256" key="1">
    <source>
        <dbReference type="ARBA" id="ARBA00023015"/>
    </source>
</evidence>
<dbReference type="EMBL" id="CP020953">
    <property type="protein sequence ID" value="AWI02968.1"/>
    <property type="molecule type" value="Genomic_DNA"/>
</dbReference>
<dbReference type="PRINTS" id="PR00598">
    <property type="entry name" value="HTHMARR"/>
</dbReference>
<dbReference type="OrthoDB" id="1858911at2"/>
<dbReference type="Proteomes" id="UP000244910">
    <property type="component" value="Chromosome"/>
</dbReference>
<evidence type="ECO:0000313" key="5">
    <source>
        <dbReference type="EMBL" id="AWI02968.1"/>
    </source>
</evidence>
<dbReference type="Pfam" id="PF01047">
    <property type="entry name" value="MarR"/>
    <property type="match status" value="1"/>
</dbReference>
<keyword evidence="1" id="KW-0805">Transcription regulation</keyword>
<accession>A0A2U8DK24</accession>
<dbReference type="PROSITE" id="PS01117">
    <property type="entry name" value="HTH_MARR_1"/>
    <property type="match status" value="1"/>
</dbReference>
<dbReference type="AlphaFoldDB" id="A0A2U8DK24"/>
<sequence>MITSLDKSIGMSINYVNKKIQRYLSINLEKYDITTEQWAVLLKLVEKEGINQKLLSKEVEKDQATLTRILDILERKSLIIRKKSPEDRRAFLIYTTDKGKELKEEVYPFIEKLFKNMIFGIPKDQLDLFVDVLSKINENTCTEEQKIKQCNKK</sequence>
<keyword evidence="3" id="KW-0804">Transcription</keyword>
<keyword evidence="6" id="KW-1185">Reference proteome</keyword>
<dbReference type="PROSITE" id="PS50995">
    <property type="entry name" value="HTH_MARR_2"/>
    <property type="match status" value="1"/>
</dbReference>
<dbReference type="KEGG" id="cdrk:B9W14_00080"/>
<dbReference type="InterPro" id="IPR036390">
    <property type="entry name" value="WH_DNA-bd_sf"/>
</dbReference>
<dbReference type="PANTHER" id="PTHR42756:SF1">
    <property type="entry name" value="TRANSCRIPTIONAL REPRESSOR OF EMRAB OPERON"/>
    <property type="match status" value="1"/>
</dbReference>
<dbReference type="InterPro" id="IPR000835">
    <property type="entry name" value="HTH_MarR-typ"/>
</dbReference>
<dbReference type="SMART" id="SM00347">
    <property type="entry name" value="HTH_MARR"/>
    <property type="match status" value="1"/>
</dbReference>
<organism evidence="5 6">
    <name type="scientific">Clostridium drakei</name>
    <dbReference type="NCBI Taxonomy" id="332101"/>
    <lineage>
        <taxon>Bacteria</taxon>
        <taxon>Bacillati</taxon>
        <taxon>Bacillota</taxon>
        <taxon>Clostridia</taxon>
        <taxon>Eubacteriales</taxon>
        <taxon>Clostridiaceae</taxon>
        <taxon>Clostridium</taxon>
    </lineage>
</organism>
<evidence type="ECO:0000256" key="3">
    <source>
        <dbReference type="ARBA" id="ARBA00023163"/>
    </source>
</evidence>